<dbReference type="Proteomes" id="UP000662873">
    <property type="component" value="Chromosome"/>
</dbReference>
<proteinExistence type="predicted"/>
<dbReference type="SUPFAM" id="SSF53335">
    <property type="entry name" value="S-adenosyl-L-methionine-dependent methyltransferases"/>
    <property type="match status" value="1"/>
</dbReference>
<dbReference type="Gene3D" id="3.40.50.150">
    <property type="entry name" value="Vaccinia Virus protein VP39"/>
    <property type="match status" value="1"/>
</dbReference>
<organism evidence="1 2">
    <name type="scientific">Candidatus Nitrosymbiomonas proteolyticus</name>
    <dbReference type="NCBI Taxonomy" id="2608984"/>
    <lineage>
        <taxon>Bacteria</taxon>
        <taxon>Bacillati</taxon>
        <taxon>Armatimonadota</taxon>
        <taxon>Armatimonadota incertae sedis</taxon>
        <taxon>Candidatus Nitrosymbiomonas</taxon>
    </lineage>
</organism>
<dbReference type="AlphaFoldDB" id="A0A809RY56"/>
<dbReference type="EMBL" id="AP021858">
    <property type="protein sequence ID" value="BBO24872.1"/>
    <property type="molecule type" value="Genomic_DNA"/>
</dbReference>
<dbReference type="KEGG" id="npy:NPRO_24670"/>
<gene>
    <name evidence="1" type="ORF">NPRO_24670</name>
</gene>
<name>A0A809RY56_9BACT</name>
<sequence>MYEWIRQLYADPNMARMGHAQSIEDQNLGSGWIYYGLARALRPSTAVVIGSFRGFVPLVLGKALQDNGRGDVVFIDPSLVDDFWLSPPRVRRHFKNYGITNVRHYCCTTQEFVTTEGYRALDEVGLLFVDGYHTEEQAQFDFAAFEPKLRSDALVLFHDSVRERQSSIYGENRAYTHSVCRFMESLRLDPAYQVLSLCLGDGLTVVSRAQHHPDPRQDLIEATRR</sequence>
<accession>A0A809RY56</accession>
<protein>
    <recommendedName>
        <fullName evidence="3">Class I SAM-dependent methyltransferase</fullName>
    </recommendedName>
</protein>
<dbReference type="Pfam" id="PF13578">
    <property type="entry name" value="Methyltransf_24"/>
    <property type="match status" value="1"/>
</dbReference>
<evidence type="ECO:0008006" key="3">
    <source>
        <dbReference type="Google" id="ProtNLM"/>
    </source>
</evidence>
<dbReference type="InterPro" id="IPR029063">
    <property type="entry name" value="SAM-dependent_MTases_sf"/>
</dbReference>
<reference evidence="1" key="1">
    <citation type="journal article" name="DNA Res.">
        <title>The physiological potential of anammox bacteria as revealed by their core genome structure.</title>
        <authorList>
            <person name="Okubo T."/>
            <person name="Toyoda A."/>
            <person name="Fukuhara K."/>
            <person name="Uchiyama I."/>
            <person name="Harigaya Y."/>
            <person name="Kuroiwa M."/>
            <person name="Suzuki T."/>
            <person name="Murakami Y."/>
            <person name="Suwa Y."/>
            <person name="Takami H."/>
        </authorList>
    </citation>
    <scope>NUCLEOTIDE SEQUENCE</scope>
    <source>
        <strain evidence="1">317325-2</strain>
    </source>
</reference>
<evidence type="ECO:0000313" key="1">
    <source>
        <dbReference type="EMBL" id="BBO24872.1"/>
    </source>
</evidence>
<evidence type="ECO:0000313" key="2">
    <source>
        <dbReference type="Proteomes" id="UP000662873"/>
    </source>
</evidence>